<name>A0A1Y0HIJ1_9BACT</name>
<dbReference type="AlphaFoldDB" id="A0A1Y0HIJ1"/>
<sequence>MKFYELVYQFSIANNAKETFYTYVNFYSECVKENLDIISSDKHMSLNVPIFKDIMDIPNVKSIFKYPNLAFFNPSIVYGMQKNTRVPLKIDYSISFESNSARYLHDYINGNKVTEQSFISTLHTILENNYNLDPMFYMLENFAKGNDTKEFYLNIISIKKLMTCDMNHYHRTKEIKSIYQDEEIEKIVKEEIVYFKNEFQSVFEVAQKQHLIMRIILLMIMTAKFKIKGTKEEKLKAQFKYIIKFMSERLKTIFLRELVVALNYLEYDSKSDKKEKKYRFFNKLDSQNKEDLIHYIDNMAWDFTLARQLETFFFIKTEPRYRFFYSIYLHL</sequence>
<keyword evidence="2" id="KW-1185">Reference proteome</keyword>
<dbReference type="EMBL" id="CP021416">
    <property type="protein sequence ID" value="ARU47244.1"/>
    <property type="molecule type" value="Genomic_DNA"/>
</dbReference>
<dbReference type="OrthoDB" id="7059787at2"/>
<accession>A0A1Y0HIJ1</accession>
<dbReference type="KEGG" id="suls:Sdiek1_0056"/>
<organism evidence="1 2">
    <name type="scientific">Sulfurospirillum diekertiae</name>
    <dbReference type="NCBI Taxonomy" id="1854492"/>
    <lineage>
        <taxon>Bacteria</taxon>
        <taxon>Pseudomonadati</taxon>
        <taxon>Campylobacterota</taxon>
        <taxon>Epsilonproteobacteria</taxon>
        <taxon>Campylobacterales</taxon>
        <taxon>Sulfurospirillaceae</taxon>
        <taxon>Sulfurospirillum</taxon>
    </lineage>
</organism>
<protein>
    <submittedName>
        <fullName evidence="1">Uncharacterized protein</fullName>
    </submittedName>
</protein>
<dbReference type="RefSeq" id="WP_087437370.1">
    <property type="nucleotide sequence ID" value="NZ_CP021416.1"/>
</dbReference>
<evidence type="ECO:0000313" key="2">
    <source>
        <dbReference type="Proteomes" id="UP000196005"/>
    </source>
</evidence>
<gene>
    <name evidence="1" type="ORF">Sdiek1_0056</name>
</gene>
<reference evidence="2" key="1">
    <citation type="submission" date="2017-05" db="EMBL/GenBank/DDBJ databases">
        <title>Dechlorination kinetics govern the competition between two new strains of the genus Sulfurospirillum.</title>
        <authorList>
            <person name="Buttet G.F."/>
            <person name="Murray A.M."/>
            <person name="Goris T."/>
            <person name="Burion M."/>
            <person name="Lin B."/>
            <person name="Rolle M."/>
            <person name="Maillard J."/>
        </authorList>
    </citation>
    <scope>NUCLEOTIDE SEQUENCE [LARGE SCALE GENOMIC DNA]</scope>
    <source>
        <strain evidence="2">SL2-1</strain>
    </source>
</reference>
<evidence type="ECO:0000313" key="1">
    <source>
        <dbReference type="EMBL" id="ARU47244.1"/>
    </source>
</evidence>
<dbReference type="Proteomes" id="UP000196005">
    <property type="component" value="Chromosome"/>
</dbReference>
<proteinExistence type="predicted"/>